<protein>
    <recommendedName>
        <fullName evidence="1">DUF4097 domain-containing protein</fullName>
    </recommendedName>
</protein>
<dbReference type="InterPro" id="IPR025164">
    <property type="entry name" value="Toastrack_DUF4097"/>
</dbReference>
<proteinExistence type="predicted"/>
<sequence length="353" mass="39933">MNREEKKKKVLDMLKDQVITQAQALDLLELIAHETTEKKTSEPEPLAREVEITPPNLPFDFFGQSDYRFSFSEPVRKSQIAELRVIGKNSQINVMTHQKSTIDIKGWYKATRNNNPMITFVEQDNVYVLNYNVHGVKHLGCDIYVPEEMLGLIYIENSNAPVDLRGIEAKEIGVLTKNAPISIRGCISERLIAATKNSDVTVKQVQSKVLDVTTTNAKIVVNDTFAFEGEFKTSNAMIFLQDSGITKSYYETKNANLWIDLTTIDLRGRYEIEGRTTNANIEVLLPDQQDVSYQISGATKRGAIITDRSDLRIRARDKGYLVAKTYDYDTSPSSVNLNLQTTNANIKITETFY</sequence>
<name>A0ABS3HU25_9ENTE</name>
<dbReference type="RefSeq" id="WP_206965294.1">
    <property type="nucleotide sequence ID" value="NZ_JAFLVX010000014.1"/>
</dbReference>
<feature type="domain" description="DUF4097" evidence="1">
    <location>
        <begin position="111"/>
        <end position="285"/>
    </location>
</feature>
<accession>A0ABS3HU25</accession>
<dbReference type="Proteomes" id="UP000664857">
    <property type="component" value="Unassembled WGS sequence"/>
</dbReference>
<dbReference type="EMBL" id="JAFLVX010000014">
    <property type="protein sequence ID" value="MBO0476331.1"/>
    <property type="molecule type" value="Genomic_DNA"/>
</dbReference>
<dbReference type="Pfam" id="PF13349">
    <property type="entry name" value="DUF4097"/>
    <property type="match status" value="1"/>
</dbReference>
<reference evidence="2 3" key="1">
    <citation type="submission" date="2021-03" db="EMBL/GenBank/DDBJ databases">
        <title>Enterococcal diversity collection.</title>
        <authorList>
            <person name="Gilmore M.S."/>
            <person name="Schwartzman J."/>
            <person name="Van Tyne D."/>
            <person name="Martin M."/>
            <person name="Earl A.M."/>
            <person name="Manson A.L."/>
            <person name="Straub T."/>
            <person name="Salamzade R."/>
            <person name="Saavedra J."/>
            <person name="Lebreton F."/>
            <person name="Prichula J."/>
            <person name="Schaufler K."/>
            <person name="Gaca A."/>
            <person name="Sgardioli B."/>
            <person name="Wagenaar J."/>
            <person name="Strong T."/>
        </authorList>
    </citation>
    <scope>NUCLEOTIDE SEQUENCE [LARGE SCALE GENOMIC DNA]</scope>
    <source>
        <strain evidence="2 3">DIV0080</strain>
    </source>
</reference>
<comment type="caution">
    <text evidence="2">The sequence shown here is derived from an EMBL/GenBank/DDBJ whole genome shotgun (WGS) entry which is preliminary data.</text>
</comment>
<evidence type="ECO:0000259" key="1">
    <source>
        <dbReference type="Pfam" id="PF13349"/>
    </source>
</evidence>
<organism evidence="2 3">
    <name type="scientific">Candidatus Vagococcus giribetii</name>
    <dbReference type="NCBI Taxonomy" id="2230876"/>
    <lineage>
        <taxon>Bacteria</taxon>
        <taxon>Bacillati</taxon>
        <taxon>Bacillota</taxon>
        <taxon>Bacilli</taxon>
        <taxon>Lactobacillales</taxon>
        <taxon>Enterococcaceae</taxon>
        <taxon>Vagococcus</taxon>
    </lineage>
</organism>
<evidence type="ECO:0000313" key="2">
    <source>
        <dbReference type="EMBL" id="MBO0476331.1"/>
    </source>
</evidence>
<keyword evidence="3" id="KW-1185">Reference proteome</keyword>
<evidence type="ECO:0000313" key="3">
    <source>
        <dbReference type="Proteomes" id="UP000664857"/>
    </source>
</evidence>
<gene>
    <name evidence="2" type="ORF">DOK76_04560</name>
</gene>